<evidence type="ECO:0000313" key="2">
    <source>
        <dbReference type="EMBL" id="KZS01151.1"/>
    </source>
</evidence>
<reference evidence="2 3" key="1">
    <citation type="submission" date="2016-03" db="EMBL/GenBank/DDBJ databases">
        <title>EvidentialGene: Evidence-directed Construction of Genes on Genomes.</title>
        <authorList>
            <person name="Gilbert D.G."/>
            <person name="Choi J.-H."/>
            <person name="Mockaitis K."/>
            <person name="Colbourne J."/>
            <person name="Pfrender M."/>
        </authorList>
    </citation>
    <scope>NUCLEOTIDE SEQUENCE [LARGE SCALE GENOMIC DNA]</scope>
    <source>
        <strain evidence="2 3">Xinb3</strain>
        <tissue evidence="2">Complete organism</tissue>
    </source>
</reference>
<proteinExistence type="predicted"/>
<dbReference type="Proteomes" id="UP000076858">
    <property type="component" value="Unassembled WGS sequence"/>
</dbReference>
<keyword evidence="3" id="KW-1185">Reference proteome</keyword>
<organism evidence="2 3">
    <name type="scientific">Daphnia magna</name>
    <dbReference type="NCBI Taxonomy" id="35525"/>
    <lineage>
        <taxon>Eukaryota</taxon>
        <taxon>Metazoa</taxon>
        <taxon>Ecdysozoa</taxon>
        <taxon>Arthropoda</taxon>
        <taxon>Crustacea</taxon>
        <taxon>Branchiopoda</taxon>
        <taxon>Diplostraca</taxon>
        <taxon>Cladocera</taxon>
        <taxon>Anomopoda</taxon>
        <taxon>Daphniidae</taxon>
        <taxon>Daphnia</taxon>
    </lineage>
</organism>
<comment type="caution">
    <text evidence="2">The sequence shown here is derived from an EMBL/GenBank/DDBJ whole genome shotgun (WGS) entry which is preliminary data.</text>
</comment>
<protein>
    <submittedName>
        <fullName evidence="2">Uncharacterized protein</fullName>
    </submittedName>
</protein>
<name>A0A162C5K6_9CRUS</name>
<dbReference type="AlphaFoldDB" id="A0A162C5K6"/>
<gene>
    <name evidence="2" type="ORF">APZ42_002272</name>
</gene>
<evidence type="ECO:0000256" key="1">
    <source>
        <dbReference type="SAM" id="MobiDB-lite"/>
    </source>
</evidence>
<evidence type="ECO:0000313" key="3">
    <source>
        <dbReference type="Proteomes" id="UP000076858"/>
    </source>
</evidence>
<feature type="region of interest" description="Disordered" evidence="1">
    <location>
        <begin position="1"/>
        <end position="24"/>
    </location>
</feature>
<accession>A0A162C5K6</accession>
<feature type="non-terminal residue" evidence="2">
    <location>
        <position position="45"/>
    </location>
</feature>
<dbReference type="EMBL" id="LRGB01007496">
    <property type="protein sequence ID" value="KZS01151.1"/>
    <property type="molecule type" value="Genomic_DNA"/>
</dbReference>
<sequence length="45" mass="5236">MLQQAENRNQWASFGQDSSVKSPSTAMVNGYVKQRFPFLRLQIEF</sequence>